<keyword evidence="2" id="KW-1185">Reference proteome</keyword>
<sequence>MAKKRSCSCSWLRKRKACRLGIKKGVVRVGVDEEMEMENLKLYLENKFIMEENKRLRERALVLGRENSALRCHLNYPKKASPSIKHINIV</sequence>
<reference evidence="2" key="1">
    <citation type="journal article" date="2022" name="Nat. Commun.">
        <title>Chromosome evolution and the genetic basis of agronomically important traits in greater yam.</title>
        <authorList>
            <person name="Bredeson J.V."/>
            <person name="Lyons J.B."/>
            <person name="Oniyinde I.O."/>
            <person name="Okereke N.R."/>
            <person name="Kolade O."/>
            <person name="Nnabue I."/>
            <person name="Nwadili C.O."/>
            <person name="Hribova E."/>
            <person name="Parker M."/>
            <person name="Nwogha J."/>
            <person name="Shu S."/>
            <person name="Carlson J."/>
            <person name="Kariba R."/>
            <person name="Muthemba S."/>
            <person name="Knop K."/>
            <person name="Barton G.J."/>
            <person name="Sherwood A.V."/>
            <person name="Lopez-Montes A."/>
            <person name="Asiedu R."/>
            <person name="Jamnadass R."/>
            <person name="Muchugi A."/>
            <person name="Goodstein D."/>
            <person name="Egesi C.N."/>
            <person name="Featherston J."/>
            <person name="Asfaw A."/>
            <person name="Simpson G.G."/>
            <person name="Dolezel J."/>
            <person name="Hendre P.S."/>
            <person name="Van Deynze A."/>
            <person name="Kumar P.L."/>
            <person name="Obidiegwu J.E."/>
            <person name="Bhattacharjee R."/>
            <person name="Rokhsar D.S."/>
        </authorList>
    </citation>
    <scope>NUCLEOTIDE SEQUENCE [LARGE SCALE GENOMIC DNA]</scope>
    <source>
        <strain evidence="2">cv. TDa95/00328</strain>
    </source>
</reference>
<accession>A0ACB7V4N3</accession>
<comment type="caution">
    <text evidence="1">The sequence shown here is derived from an EMBL/GenBank/DDBJ whole genome shotgun (WGS) entry which is preliminary data.</text>
</comment>
<dbReference type="Proteomes" id="UP000827976">
    <property type="component" value="Chromosome 11"/>
</dbReference>
<organism evidence="1 2">
    <name type="scientific">Dioscorea alata</name>
    <name type="common">Purple yam</name>
    <dbReference type="NCBI Taxonomy" id="55571"/>
    <lineage>
        <taxon>Eukaryota</taxon>
        <taxon>Viridiplantae</taxon>
        <taxon>Streptophyta</taxon>
        <taxon>Embryophyta</taxon>
        <taxon>Tracheophyta</taxon>
        <taxon>Spermatophyta</taxon>
        <taxon>Magnoliopsida</taxon>
        <taxon>Liliopsida</taxon>
        <taxon>Dioscoreales</taxon>
        <taxon>Dioscoreaceae</taxon>
        <taxon>Dioscorea</taxon>
    </lineage>
</organism>
<proteinExistence type="predicted"/>
<gene>
    <name evidence="1" type="ORF">IHE45_11G001100</name>
</gene>
<evidence type="ECO:0000313" key="2">
    <source>
        <dbReference type="Proteomes" id="UP000827976"/>
    </source>
</evidence>
<protein>
    <submittedName>
        <fullName evidence="1">Uncharacterized protein</fullName>
    </submittedName>
</protein>
<name>A0ACB7V4N3_DIOAL</name>
<dbReference type="EMBL" id="CM037021">
    <property type="protein sequence ID" value="KAH7668274.1"/>
    <property type="molecule type" value="Genomic_DNA"/>
</dbReference>
<evidence type="ECO:0000313" key="1">
    <source>
        <dbReference type="EMBL" id="KAH7668274.1"/>
    </source>
</evidence>